<evidence type="ECO:0000256" key="5">
    <source>
        <dbReference type="ARBA" id="ARBA00023143"/>
    </source>
</evidence>
<accession>A0A0A0EKI6</accession>
<dbReference type="STRING" id="1122185.N792_10235"/>
<comment type="caution">
    <text evidence="7">The sequence shown here is derived from an EMBL/GenBank/DDBJ whole genome shotgun (WGS) entry which is preliminary data.</text>
</comment>
<reference evidence="7 8" key="1">
    <citation type="submission" date="2013-08" db="EMBL/GenBank/DDBJ databases">
        <title>Genome sequencing of Lysobacter.</title>
        <authorList>
            <person name="Zhang S."/>
            <person name="Wang G."/>
        </authorList>
    </citation>
    <scope>NUCLEOTIDE SEQUENCE [LARGE SCALE GENOMIC DNA]</scope>
    <source>
        <strain evidence="7 8">Ko07</strain>
    </source>
</reference>
<feature type="domain" description="Flagellin N-terminal" evidence="6">
    <location>
        <begin position="3"/>
        <end position="139"/>
    </location>
</feature>
<dbReference type="GO" id="GO:0005576">
    <property type="term" value="C:extracellular region"/>
    <property type="evidence" value="ECO:0007669"/>
    <property type="project" value="UniProtKB-SubCell"/>
</dbReference>
<evidence type="ECO:0000256" key="3">
    <source>
        <dbReference type="ARBA" id="ARBA00005709"/>
    </source>
</evidence>
<dbReference type="Gene3D" id="1.20.1330.10">
    <property type="entry name" value="f41 fragment of flagellin, N-terminal domain"/>
    <property type="match status" value="1"/>
</dbReference>
<dbReference type="EMBL" id="AVPS01000006">
    <property type="protein sequence ID" value="KGM51506.1"/>
    <property type="molecule type" value="Genomic_DNA"/>
</dbReference>
<dbReference type="InterPro" id="IPR013384">
    <property type="entry name" value="Flagell_FlgL"/>
</dbReference>
<protein>
    <recommendedName>
        <fullName evidence="6">Flagellin N-terminal domain-containing protein</fullName>
    </recommendedName>
</protein>
<dbReference type="PANTHER" id="PTHR42792">
    <property type="entry name" value="FLAGELLIN"/>
    <property type="match status" value="1"/>
</dbReference>
<evidence type="ECO:0000259" key="6">
    <source>
        <dbReference type="Pfam" id="PF00669"/>
    </source>
</evidence>
<evidence type="ECO:0000256" key="2">
    <source>
        <dbReference type="ARBA" id="ARBA00004613"/>
    </source>
</evidence>
<name>A0A0A0EKI6_9GAMM</name>
<dbReference type="Proteomes" id="UP000030017">
    <property type="component" value="Unassembled WGS sequence"/>
</dbReference>
<sequence>MRISTAGMYAQGLQSMLQRQSEMVRTHEQMTTGRLYSHAGQNPAAASTAQGLDHALAALDSYKTSAGHLDRRLNLQEHALTSANDRVGRARDLIVQANTPTLSADDRKTIATELRHLRAELISIANSNDGSGRALFAGTRDGVVPFADNAGTVVYAGNDGQNNVVVAPGLNLADADPGSALFMRMPTGDGMVRGSAGTANTGSGILQSASVTNHGAWNGSGITVEFTASDSYRVLDGSGNQVATGSWANGQTISAGGVQLKLDGSPEPGDSFSVQRAPEADIFATLKSLADALEAPGGSPADAARRTNALNAGLGDLTSAQEHLIGARASTGNRLSALDAAAESRIATSLSLETTLSGLRDVNYAEAASQFTMQLTALEAAQQVTLRIQGLSLFNKIG</sequence>
<evidence type="ECO:0000313" key="7">
    <source>
        <dbReference type="EMBL" id="KGM51506.1"/>
    </source>
</evidence>
<dbReference type="RefSeq" id="WP_036194166.1">
    <property type="nucleotide sequence ID" value="NZ_AVPS01000006.1"/>
</dbReference>
<dbReference type="GO" id="GO:0005198">
    <property type="term" value="F:structural molecule activity"/>
    <property type="evidence" value="ECO:0007669"/>
    <property type="project" value="InterPro"/>
</dbReference>
<proteinExistence type="inferred from homology"/>
<keyword evidence="5" id="KW-0975">Bacterial flagellum</keyword>
<evidence type="ECO:0000256" key="4">
    <source>
        <dbReference type="ARBA" id="ARBA00022525"/>
    </source>
</evidence>
<gene>
    <name evidence="7" type="ORF">N792_10235</name>
</gene>
<dbReference type="NCBIfam" id="TIGR02550">
    <property type="entry name" value="flagell_flgL"/>
    <property type="match status" value="1"/>
</dbReference>
<comment type="subcellular location">
    <subcellularLocation>
        <location evidence="1">Bacterial flagellum</location>
    </subcellularLocation>
    <subcellularLocation>
        <location evidence="2">Secreted</location>
    </subcellularLocation>
</comment>
<keyword evidence="4" id="KW-0964">Secreted</keyword>
<keyword evidence="8" id="KW-1185">Reference proteome</keyword>
<dbReference type="Pfam" id="PF00669">
    <property type="entry name" value="Flagellin_N"/>
    <property type="match status" value="1"/>
</dbReference>
<dbReference type="GO" id="GO:0071973">
    <property type="term" value="P:bacterial-type flagellum-dependent cell motility"/>
    <property type="evidence" value="ECO:0007669"/>
    <property type="project" value="InterPro"/>
</dbReference>
<dbReference type="InterPro" id="IPR001492">
    <property type="entry name" value="Flagellin"/>
</dbReference>
<dbReference type="AlphaFoldDB" id="A0A0A0EKI6"/>
<dbReference type="SUPFAM" id="SSF64518">
    <property type="entry name" value="Phase 1 flagellin"/>
    <property type="match status" value="1"/>
</dbReference>
<dbReference type="PANTHER" id="PTHR42792:SF1">
    <property type="entry name" value="FLAGELLAR HOOK-ASSOCIATED PROTEIN 3"/>
    <property type="match status" value="1"/>
</dbReference>
<organism evidence="7 8">
    <name type="scientific">Lysobacter concretionis Ko07 = DSM 16239</name>
    <dbReference type="NCBI Taxonomy" id="1122185"/>
    <lineage>
        <taxon>Bacteria</taxon>
        <taxon>Pseudomonadati</taxon>
        <taxon>Pseudomonadota</taxon>
        <taxon>Gammaproteobacteria</taxon>
        <taxon>Lysobacterales</taxon>
        <taxon>Lysobacteraceae</taxon>
        <taxon>Novilysobacter</taxon>
    </lineage>
</organism>
<dbReference type="OrthoDB" id="9768249at2"/>
<dbReference type="eggNOG" id="COG1344">
    <property type="taxonomic scope" value="Bacteria"/>
</dbReference>
<evidence type="ECO:0000313" key="8">
    <source>
        <dbReference type="Proteomes" id="UP000030017"/>
    </source>
</evidence>
<dbReference type="GO" id="GO:0009424">
    <property type="term" value="C:bacterial-type flagellum hook"/>
    <property type="evidence" value="ECO:0007669"/>
    <property type="project" value="InterPro"/>
</dbReference>
<dbReference type="InterPro" id="IPR001029">
    <property type="entry name" value="Flagellin_N"/>
</dbReference>
<evidence type="ECO:0000256" key="1">
    <source>
        <dbReference type="ARBA" id="ARBA00004365"/>
    </source>
</evidence>
<comment type="similarity">
    <text evidence="3">Belongs to the bacterial flagellin family.</text>
</comment>